<gene>
    <name evidence="2" type="ORF">Clacol_004605</name>
</gene>
<dbReference type="AlphaFoldDB" id="A0AAV5A6X3"/>
<dbReference type="Pfam" id="PF00787">
    <property type="entry name" value="PX"/>
    <property type="match status" value="1"/>
</dbReference>
<evidence type="ECO:0000259" key="1">
    <source>
        <dbReference type="Pfam" id="PF00787"/>
    </source>
</evidence>
<comment type="caution">
    <text evidence="2">The sequence shown here is derived from an EMBL/GenBank/DDBJ whole genome shotgun (WGS) entry which is preliminary data.</text>
</comment>
<name>A0AAV5A6X3_9AGAM</name>
<evidence type="ECO:0000313" key="3">
    <source>
        <dbReference type="Proteomes" id="UP001050691"/>
    </source>
</evidence>
<organism evidence="2 3">
    <name type="scientific">Clathrus columnatus</name>
    <dbReference type="NCBI Taxonomy" id="1419009"/>
    <lineage>
        <taxon>Eukaryota</taxon>
        <taxon>Fungi</taxon>
        <taxon>Dikarya</taxon>
        <taxon>Basidiomycota</taxon>
        <taxon>Agaricomycotina</taxon>
        <taxon>Agaricomycetes</taxon>
        <taxon>Phallomycetidae</taxon>
        <taxon>Phallales</taxon>
        <taxon>Clathraceae</taxon>
        <taxon>Clathrus</taxon>
    </lineage>
</organism>
<sequence length="193" mass="22336">MLTTPDRPPESSSISPTPYPYMVITIKDPTTKGIVASNFSVSRLINHREHEEGSSVQFYPIITQTNHKGFASDSNVNRRYSDFQRFRRLLVDKGLHPPPLRWTRKIPSFNGSSQREEIQIFLDYVAKEDSLLRCPKEIQFFLQSSSDPLYKTRRASILSTILVLRRNRNALSPIPSILMEQKLYKMNQHSLRA</sequence>
<dbReference type="Gene3D" id="3.30.1520.10">
    <property type="entry name" value="Phox-like domain"/>
    <property type="match status" value="1"/>
</dbReference>
<dbReference type="InterPro" id="IPR001683">
    <property type="entry name" value="PX_dom"/>
</dbReference>
<reference evidence="2" key="1">
    <citation type="submission" date="2021-10" db="EMBL/GenBank/DDBJ databases">
        <title>De novo Genome Assembly of Clathrus columnatus (Basidiomycota, Fungi) Using Illumina and Nanopore Sequence Data.</title>
        <authorList>
            <person name="Ogiso-Tanaka E."/>
            <person name="Itagaki H."/>
            <person name="Hosoya T."/>
            <person name="Hosaka K."/>
        </authorList>
    </citation>
    <scope>NUCLEOTIDE SEQUENCE</scope>
    <source>
        <strain evidence="2">MO-923</strain>
    </source>
</reference>
<proteinExistence type="predicted"/>
<dbReference type="EMBL" id="BPWL01000005">
    <property type="protein sequence ID" value="GJJ10379.1"/>
    <property type="molecule type" value="Genomic_DNA"/>
</dbReference>
<dbReference type="GO" id="GO:0035091">
    <property type="term" value="F:phosphatidylinositol binding"/>
    <property type="evidence" value="ECO:0007669"/>
    <property type="project" value="InterPro"/>
</dbReference>
<dbReference type="SUPFAM" id="SSF64268">
    <property type="entry name" value="PX domain"/>
    <property type="match status" value="1"/>
</dbReference>
<keyword evidence="3" id="KW-1185">Reference proteome</keyword>
<accession>A0AAV5A6X3</accession>
<dbReference type="InterPro" id="IPR036871">
    <property type="entry name" value="PX_dom_sf"/>
</dbReference>
<protein>
    <recommendedName>
        <fullName evidence="1">PX domain-containing protein</fullName>
    </recommendedName>
</protein>
<evidence type="ECO:0000313" key="2">
    <source>
        <dbReference type="EMBL" id="GJJ10379.1"/>
    </source>
</evidence>
<feature type="domain" description="PX" evidence="1">
    <location>
        <begin position="72"/>
        <end position="144"/>
    </location>
</feature>
<dbReference type="Proteomes" id="UP001050691">
    <property type="component" value="Unassembled WGS sequence"/>
</dbReference>